<dbReference type="InterPro" id="IPR008727">
    <property type="entry name" value="PAAR_motif"/>
</dbReference>
<dbReference type="AlphaFoldDB" id="A0A5M8EW49"/>
<dbReference type="Gene3D" id="2.60.200.60">
    <property type="match status" value="1"/>
</dbReference>
<gene>
    <name evidence="1" type="ORF">F3K53_21015</name>
</gene>
<evidence type="ECO:0000313" key="2">
    <source>
        <dbReference type="Proteomes" id="UP000323909"/>
    </source>
</evidence>
<proteinExistence type="predicted"/>
<dbReference type="EMBL" id="VWXT01000367">
    <property type="protein sequence ID" value="KAA6174791.1"/>
    <property type="molecule type" value="Genomic_DNA"/>
</dbReference>
<dbReference type="CDD" id="cd14744">
    <property type="entry name" value="PAAR_CT_2"/>
    <property type="match status" value="1"/>
</dbReference>
<accession>A0A5M8EW49</accession>
<dbReference type="RefSeq" id="WP_150055370.1">
    <property type="nucleotide sequence ID" value="NZ_VWXT01000367.1"/>
</dbReference>
<name>A0A5M8EW49_PSEVE</name>
<dbReference type="Pfam" id="PF05488">
    <property type="entry name" value="PAAR_motif"/>
    <property type="match status" value="1"/>
</dbReference>
<reference evidence="1 2" key="1">
    <citation type="submission" date="2019-09" db="EMBL/GenBank/DDBJ databases">
        <title>Genomic sequencing of 4 copper resistant soil isolates.</title>
        <authorList>
            <person name="Havryliuk O."/>
        </authorList>
    </citation>
    <scope>NUCLEOTIDE SEQUENCE [LARGE SCALE GENOMIC DNA]</scope>
    <source>
        <strain evidence="1 2">UKR4</strain>
    </source>
</reference>
<organism evidence="1 2">
    <name type="scientific">Pseudomonas veronii</name>
    <dbReference type="NCBI Taxonomy" id="76761"/>
    <lineage>
        <taxon>Bacteria</taxon>
        <taxon>Pseudomonadati</taxon>
        <taxon>Pseudomonadota</taxon>
        <taxon>Gammaproteobacteria</taxon>
        <taxon>Pseudomonadales</taxon>
        <taxon>Pseudomonadaceae</taxon>
        <taxon>Pseudomonas</taxon>
    </lineage>
</organism>
<sequence>MKNIIRIGDKTTSGGTVLSGSTVMIFRGIGAARKGDPVDCPIPGHGRTEIAEGHPTFHDHGIPIAFHGHRCACGCTLISSLPQASAS</sequence>
<protein>
    <submittedName>
        <fullName evidence="1">PAAR domain-containing protein</fullName>
    </submittedName>
</protein>
<comment type="caution">
    <text evidence="1">The sequence shown here is derived from an EMBL/GenBank/DDBJ whole genome shotgun (WGS) entry which is preliminary data.</text>
</comment>
<evidence type="ECO:0000313" key="1">
    <source>
        <dbReference type="EMBL" id="KAA6174791.1"/>
    </source>
</evidence>
<dbReference type="Proteomes" id="UP000323909">
    <property type="component" value="Unassembled WGS sequence"/>
</dbReference>